<dbReference type="RefSeq" id="WP_015025793.1">
    <property type="nucleotide sequence ID" value="NC_018721.1"/>
</dbReference>
<reference evidence="11" key="1">
    <citation type="submission" date="2006-03" db="EMBL/GenBank/DDBJ databases">
        <authorList>
            <person name="Bowman J."/>
            <person name="Ferriera S."/>
            <person name="Johnson J."/>
            <person name="Kravitz S."/>
            <person name="Halpern A."/>
            <person name="Remington K."/>
            <person name="Beeson K."/>
            <person name="Tran B."/>
            <person name="Rogers Y.-H."/>
            <person name="Friedman R."/>
            <person name="Venter J.C."/>
        </authorList>
    </citation>
    <scope>NUCLEOTIDE SEQUENCE [LARGE SCALE GENOMIC DNA]</scope>
    <source>
        <strain evidence="11">ATCC 700755</strain>
    </source>
</reference>
<dbReference type="eggNOG" id="COG0247">
    <property type="taxonomic scope" value="Bacteria"/>
</dbReference>
<keyword evidence="5" id="KW-0560">Oxidoreductase</keyword>
<dbReference type="GO" id="GO:0071949">
    <property type="term" value="F:FAD binding"/>
    <property type="evidence" value="ECO:0007669"/>
    <property type="project" value="InterPro"/>
</dbReference>
<dbReference type="GO" id="GO:0046872">
    <property type="term" value="F:metal ion binding"/>
    <property type="evidence" value="ECO:0007669"/>
    <property type="project" value="UniProtKB-KW"/>
</dbReference>
<dbReference type="AlphaFoldDB" id="K4II56"/>
<dbReference type="HOGENOM" id="CLU_010756_0_0_10"/>
<dbReference type="Gene3D" id="1.10.45.10">
    <property type="entry name" value="Vanillyl-alcohol Oxidase, Chain A, domain 4"/>
    <property type="match status" value="1"/>
</dbReference>
<dbReference type="Gene3D" id="3.30.70.2740">
    <property type="match status" value="1"/>
</dbReference>
<evidence type="ECO:0000256" key="2">
    <source>
        <dbReference type="ARBA" id="ARBA00022630"/>
    </source>
</evidence>
<keyword evidence="6" id="KW-0408">Iron</keyword>
<evidence type="ECO:0000256" key="8">
    <source>
        <dbReference type="SAM" id="Coils"/>
    </source>
</evidence>
<keyword evidence="3" id="KW-0479">Metal-binding</keyword>
<evidence type="ECO:0000313" key="11">
    <source>
        <dbReference type="EMBL" id="AFU70247.1"/>
    </source>
</evidence>
<keyword evidence="8" id="KW-0175">Coiled coil</keyword>
<dbReference type="PROSITE" id="PS00198">
    <property type="entry name" value="4FE4S_FER_1"/>
    <property type="match status" value="1"/>
</dbReference>
<keyword evidence="2" id="KW-0285">Flavoprotein</keyword>
<keyword evidence="7" id="KW-0411">Iron-sulfur</keyword>
<dbReference type="Proteomes" id="UP000008514">
    <property type="component" value="Chromosome"/>
</dbReference>
<dbReference type="InterPro" id="IPR016171">
    <property type="entry name" value="Vanillyl_alc_oxidase_C-sub2"/>
</dbReference>
<keyword evidence="12" id="KW-1185">Reference proteome</keyword>
<evidence type="ECO:0000256" key="6">
    <source>
        <dbReference type="ARBA" id="ARBA00023004"/>
    </source>
</evidence>
<dbReference type="PROSITE" id="PS51379">
    <property type="entry name" value="4FE4S_FER_2"/>
    <property type="match status" value="1"/>
</dbReference>
<dbReference type="Pfam" id="PF01565">
    <property type="entry name" value="FAD_binding_4"/>
    <property type="match status" value="1"/>
</dbReference>
<dbReference type="PANTHER" id="PTHR11748:SF119">
    <property type="entry name" value="D-2-HYDROXYGLUTARATE DEHYDROGENASE"/>
    <property type="match status" value="1"/>
</dbReference>
<evidence type="ECO:0000256" key="4">
    <source>
        <dbReference type="ARBA" id="ARBA00022827"/>
    </source>
</evidence>
<dbReference type="InterPro" id="IPR016166">
    <property type="entry name" value="FAD-bd_PCMH"/>
</dbReference>
<accession>K4II56</accession>
<dbReference type="GO" id="GO:1903457">
    <property type="term" value="P:lactate catabolic process"/>
    <property type="evidence" value="ECO:0007669"/>
    <property type="project" value="TreeGrafter"/>
</dbReference>
<dbReference type="InterPro" id="IPR004113">
    <property type="entry name" value="FAD-bd_oxidored_4_C"/>
</dbReference>
<name>K4II56_PSYTT</name>
<dbReference type="InterPro" id="IPR016169">
    <property type="entry name" value="FAD-bd_PCMH_sub2"/>
</dbReference>
<feature type="domain" description="FAD-binding PCMH-type" evidence="10">
    <location>
        <begin position="34"/>
        <end position="274"/>
    </location>
</feature>
<dbReference type="STRING" id="313595.P700755_003655"/>
<dbReference type="InterPro" id="IPR016164">
    <property type="entry name" value="FAD-linked_Oxase-like_C"/>
</dbReference>
<feature type="domain" description="4Fe-4S ferredoxin-type" evidence="9">
    <location>
        <begin position="618"/>
        <end position="641"/>
    </location>
</feature>
<comment type="cofactor">
    <cofactor evidence="1">
        <name>FAD</name>
        <dbReference type="ChEBI" id="CHEBI:57692"/>
    </cofactor>
</comment>
<dbReference type="Pfam" id="PF02913">
    <property type="entry name" value="FAD-oxidase_C"/>
    <property type="match status" value="1"/>
</dbReference>
<dbReference type="KEGG" id="ptq:P700755_003655"/>
<dbReference type="Gene3D" id="3.30.465.10">
    <property type="match status" value="1"/>
</dbReference>
<dbReference type="InterPro" id="IPR017896">
    <property type="entry name" value="4Fe4S_Fe-S-bd"/>
</dbReference>
<dbReference type="SUPFAM" id="SSF56176">
    <property type="entry name" value="FAD-binding/transporter-associated domain-like"/>
    <property type="match status" value="1"/>
</dbReference>
<dbReference type="InterPro" id="IPR036318">
    <property type="entry name" value="FAD-bd_PCMH-like_sf"/>
</dbReference>
<dbReference type="InterPro" id="IPR017900">
    <property type="entry name" value="4Fe4S_Fe_S_CS"/>
</dbReference>
<dbReference type="SUPFAM" id="SSF55103">
    <property type="entry name" value="FAD-linked oxidases, C-terminal domain"/>
    <property type="match status" value="1"/>
</dbReference>
<dbReference type="InterPro" id="IPR006094">
    <property type="entry name" value="Oxid_FAD_bind_N"/>
</dbReference>
<evidence type="ECO:0000313" key="12">
    <source>
        <dbReference type="Proteomes" id="UP000008514"/>
    </source>
</evidence>
<evidence type="ECO:0000256" key="1">
    <source>
        <dbReference type="ARBA" id="ARBA00001974"/>
    </source>
</evidence>
<dbReference type="OrthoDB" id="9767256at2"/>
<evidence type="ECO:0000259" key="10">
    <source>
        <dbReference type="PROSITE" id="PS51387"/>
    </source>
</evidence>
<keyword evidence="4" id="KW-0274">FAD</keyword>
<dbReference type="PANTHER" id="PTHR11748">
    <property type="entry name" value="D-LACTATE DEHYDROGENASE"/>
    <property type="match status" value="1"/>
</dbReference>
<dbReference type="GO" id="GO:0004458">
    <property type="term" value="F:D-lactate dehydrogenase (cytochrome) activity"/>
    <property type="evidence" value="ECO:0007669"/>
    <property type="project" value="TreeGrafter"/>
</dbReference>
<evidence type="ECO:0000259" key="9">
    <source>
        <dbReference type="PROSITE" id="PS51379"/>
    </source>
</evidence>
<dbReference type="eggNOG" id="COG0277">
    <property type="taxonomic scope" value="Bacteria"/>
</dbReference>
<reference evidence="11" key="2">
    <citation type="submission" date="2012-09" db="EMBL/GenBank/DDBJ databases">
        <title>The complete sequence of Psychroflexus torquis an extreme psychrophile from sea-ice that is stimulated by light.</title>
        <authorList>
            <person name="Feng S."/>
            <person name="Powell S.M."/>
            <person name="Bowman J.P."/>
        </authorList>
    </citation>
    <scope>NUCLEOTIDE SEQUENCE [LARGE SCALE GENOMIC DNA]</scope>
    <source>
        <strain evidence="11">ATCC 700755</strain>
    </source>
</reference>
<evidence type="ECO:0000256" key="3">
    <source>
        <dbReference type="ARBA" id="ARBA00022723"/>
    </source>
</evidence>
<feature type="coiled-coil region" evidence="8">
    <location>
        <begin position="341"/>
        <end position="368"/>
    </location>
</feature>
<dbReference type="GO" id="GO:0008720">
    <property type="term" value="F:D-lactate dehydrogenase (NAD+) activity"/>
    <property type="evidence" value="ECO:0007669"/>
    <property type="project" value="TreeGrafter"/>
</dbReference>
<evidence type="ECO:0000256" key="7">
    <source>
        <dbReference type="ARBA" id="ARBA00023014"/>
    </source>
</evidence>
<dbReference type="SUPFAM" id="SSF46548">
    <property type="entry name" value="alpha-helical ferredoxin"/>
    <property type="match status" value="1"/>
</dbReference>
<organism evidence="11 12">
    <name type="scientific">Psychroflexus torquis (strain ATCC 700755 / CIP 106069 / ACAM 623)</name>
    <dbReference type="NCBI Taxonomy" id="313595"/>
    <lineage>
        <taxon>Bacteria</taxon>
        <taxon>Pseudomonadati</taxon>
        <taxon>Bacteroidota</taxon>
        <taxon>Flavobacteriia</taxon>
        <taxon>Flavobacteriales</taxon>
        <taxon>Flavobacteriaceae</taxon>
        <taxon>Psychroflexus</taxon>
    </lineage>
</organism>
<protein>
    <submittedName>
        <fullName evidence="11">Glycolate oxidase/glycerol-3-phosphate dehydrogenase, putative</fullName>
    </submittedName>
</protein>
<dbReference type="Pfam" id="PF13534">
    <property type="entry name" value="Fer4_17"/>
    <property type="match status" value="1"/>
</dbReference>
<dbReference type="GO" id="GO:0051536">
    <property type="term" value="F:iron-sulfur cluster binding"/>
    <property type="evidence" value="ECO:0007669"/>
    <property type="project" value="UniProtKB-KW"/>
</dbReference>
<gene>
    <name evidence="11" type="ordered locus">P700755_003655</name>
</gene>
<dbReference type="PROSITE" id="PS51387">
    <property type="entry name" value="FAD_PCMH"/>
    <property type="match status" value="1"/>
</dbReference>
<evidence type="ECO:0000256" key="5">
    <source>
        <dbReference type="ARBA" id="ARBA00023002"/>
    </source>
</evidence>
<dbReference type="EMBL" id="CP003879">
    <property type="protein sequence ID" value="AFU70247.1"/>
    <property type="molecule type" value="Genomic_DNA"/>
</dbReference>
<sequence>MQASYLQDLSKSIEGELYLDDLHQIIYATDASVYRELPLAVCYPKNENDLKKIIKFSALYNISLTPRAAGTSLAGQCVTDGMVVDLSKYFTSQLNFDKITKSIRLQPGIVRDSLNKFLSSHDLFFGPNTSTSNRCNVGGMFGNNSSGTTSIRYGVTRDKMISSKGFLSDGSYIEVKTLNKNEFQNKLKLESLEGSIYRYFNELFQRPDIENIIENGFPKSSIHRRNTGYAIDELYNSSFFNKESIDEFNLNKLLCGSEGTLFIATEMELQLDHVAPRHSAMIAAHFSSISECLESVELTLSHHLFTCEMMDKTILDCTKESMKYKDHRFFIEQDPEAILMLELKSNSLSDLELQVRNLLDDIKLKTKAYASPVLKNGEIELATELRKAGLGLLGNLIGDGKAIACIEDTSVAIPDLPHYIADFTKIMKSYNQKAVYYAHAGAGELHLRPILNLKTSKGVKEFKNISEDVANLVRSYKGALSGEHGDGRVRAPFTRQVVGEECYAVFNEIKHLFDPQNLFNPGKIVNPKPIDSDLRYEVNRVEPEISTKMDFSKSMGILRAAEQCNGSGDCRKSHEFEGGMCPSYQATRNEKDTTRARANMLREVLTNGHESKNPFDNENLKEIFDLCISCKACKNECPSNVDVGAFKTEFQYQYQKANGVKLRTMVFAKNNTINTLASKIAPLYNWLNTNKLIAPVIKEIAGVAKERSLPTLYSTSLKRKIKNGKISLSPKGKPKQSIYLFIDEFTNYLDVTIGEDAVQLLVKLGYEVKIIDHPESGRSYFSKGLLDEAQKFVDANVEIFKDIISEDLPLLGIEPSTILSFRDEYLKLASDKSSAHELSKNVFLIEEFLNAEIQKGNLTSKQFSSEKQDIKIHSHCYQKALSSQIHTFNLLNLPENFKVTLIPSGCCGMAGSFGYEKEHYQVSQSIGELVLFPAVRKSKEAIICANGTSCRHQIKDGTQKEALHPVTILNKFVLEV</sequence>
<proteinExistence type="predicted"/>